<dbReference type="InterPro" id="IPR050236">
    <property type="entry name" value="Ser_Thr_kinase_AGC"/>
</dbReference>
<dbReference type="GO" id="GO:0005524">
    <property type="term" value="F:ATP binding"/>
    <property type="evidence" value="ECO:0007669"/>
    <property type="project" value="UniProtKB-KW"/>
</dbReference>
<feature type="signal peptide" evidence="12">
    <location>
        <begin position="1"/>
        <end position="18"/>
    </location>
</feature>
<dbReference type="EC" id="2.7.11.1" evidence="2"/>
<gene>
    <name evidence="16" type="primary">LOC108737538</name>
</gene>
<dbReference type="RefSeq" id="XP_018325926.1">
    <property type="nucleotide sequence ID" value="XM_018470424.2"/>
</dbReference>
<evidence type="ECO:0000256" key="7">
    <source>
        <dbReference type="ARBA" id="ARBA00022777"/>
    </source>
</evidence>
<evidence type="ECO:0000259" key="14">
    <source>
        <dbReference type="PROSITE" id="PS51285"/>
    </source>
</evidence>
<evidence type="ECO:0000256" key="3">
    <source>
        <dbReference type="ARBA" id="ARBA00022148"/>
    </source>
</evidence>
<dbReference type="Gene3D" id="3.30.200.20">
    <property type="entry name" value="Phosphorylase Kinase, domain 1"/>
    <property type="match status" value="1"/>
</dbReference>
<evidence type="ECO:0000259" key="13">
    <source>
        <dbReference type="PROSITE" id="PS50011"/>
    </source>
</evidence>
<dbReference type="CTD" id="45969"/>
<feature type="domain" description="AGC-kinase C-terminal" evidence="14">
    <location>
        <begin position="308"/>
        <end position="351"/>
    </location>
</feature>
<name>A0A1W4WPT1_AGRPL</name>
<accession>A0A1W4WPT1</accession>
<evidence type="ECO:0000313" key="15">
    <source>
        <dbReference type="Proteomes" id="UP000192223"/>
    </source>
</evidence>
<dbReference type="PANTHER" id="PTHR24356">
    <property type="entry name" value="SERINE/THREONINE-PROTEIN KINASE"/>
    <property type="match status" value="1"/>
</dbReference>
<evidence type="ECO:0000256" key="12">
    <source>
        <dbReference type="SAM" id="SignalP"/>
    </source>
</evidence>
<evidence type="ECO:0000256" key="9">
    <source>
        <dbReference type="ARBA" id="ARBA00033099"/>
    </source>
</evidence>
<dbReference type="FunFam" id="1.10.510.10:FF:000278">
    <property type="entry name" value="serine/threonine-protein kinase greatwall isoform X1"/>
    <property type="match status" value="1"/>
</dbReference>
<comment type="similarity">
    <text evidence="1">Belongs to the protein kinase superfamily. AGC Ser/Thr protein kinase family.</text>
</comment>
<dbReference type="GO" id="GO:0004674">
    <property type="term" value="F:protein serine/threonine kinase activity"/>
    <property type="evidence" value="ECO:0007669"/>
    <property type="project" value="UniProtKB-KW"/>
</dbReference>
<evidence type="ECO:0000256" key="8">
    <source>
        <dbReference type="ARBA" id="ARBA00022840"/>
    </source>
</evidence>
<dbReference type="GO" id="GO:0035556">
    <property type="term" value="P:intracellular signal transduction"/>
    <property type="evidence" value="ECO:0007669"/>
    <property type="project" value="TreeGrafter"/>
</dbReference>
<keyword evidence="12" id="KW-0732">Signal</keyword>
<dbReference type="Pfam" id="PF00069">
    <property type="entry name" value="Pkinase"/>
    <property type="match status" value="1"/>
</dbReference>
<evidence type="ECO:0000256" key="4">
    <source>
        <dbReference type="ARBA" id="ARBA00022527"/>
    </source>
</evidence>
<dbReference type="SUPFAM" id="SSF56112">
    <property type="entry name" value="Protein kinase-like (PK-like)"/>
    <property type="match status" value="1"/>
</dbReference>
<evidence type="ECO:0000256" key="6">
    <source>
        <dbReference type="ARBA" id="ARBA00022741"/>
    </source>
</evidence>
<evidence type="ECO:0000313" key="16">
    <source>
        <dbReference type="RefSeq" id="XP_018325926.1"/>
    </source>
</evidence>
<dbReference type="KEGG" id="apln:108737538"/>
<dbReference type="PANTHER" id="PTHR24356:SF1">
    <property type="entry name" value="SERINE_THREONINE-PROTEIN KINASE GREATWALL"/>
    <property type="match status" value="1"/>
</dbReference>
<keyword evidence="7" id="KW-0418">Kinase</keyword>
<dbReference type="PROSITE" id="PS50011">
    <property type="entry name" value="PROTEIN_KINASE_DOM"/>
    <property type="match status" value="1"/>
</dbReference>
<evidence type="ECO:0000256" key="2">
    <source>
        <dbReference type="ARBA" id="ARBA00012513"/>
    </source>
</evidence>
<dbReference type="Proteomes" id="UP000192223">
    <property type="component" value="Unplaced"/>
</dbReference>
<reference evidence="16" key="1">
    <citation type="submission" date="2025-08" db="UniProtKB">
        <authorList>
            <consortium name="RefSeq"/>
        </authorList>
    </citation>
    <scope>IDENTIFICATION</scope>
    <source>
        <tissue evidence="16">Entire body</tissue>
    </source>
</reference>
<feature type="chain" id="PRO_5010747420" description="Serine/threonine-protein kinase greatwall" evidence="12">
    <location>
        <begin position="19"/>
        <end position="351"/>
    </location>
</feature>
<keyword evidence="6" id="KW-0547">Nucleotide-binding</keyword>
<dbReference type="InterPro" id="IPR000961">
    <property type="entry name" value="AGC-kinase_C"/>
</dbReference>
<organism evidence="15 16">
    <name type="scientific">Agrilus planipennis</name>
    <name type="common">Emerald ash borer</name>
    <name type="synonym">Agrilus marcopoli</name>
    <dbReference type="NCBI Taxonomy" id="224129"/>
    <lineage>
        <taxon>Eukaryota</taxon>
        <taxon>Metazoa</taxon>
        <taxon>Ecdysozoa</taxon>
        <taxon>Arthropoda</taxon>
        <taxon>Hexapoda</taxon>
        <taxon>Insecta</taxon>
        <taxon>Pterygota</taxon>
        <taxon>Neoptera</taxon>
        <taxon>Endopterygota</taxon>
        <taxon>Coleoptera</taxon>
        <taxon>Polyphaga</taxon>
        <taxon>Elateriformia</taxon>
        <taxon>Buprestoidea</taxon>
        <taxon>Buprestidae</taxon>
        <taxon>Agrilinae</taxon>
        <taxon>Agrilus</taxon>
    </lineage>
</organism>
<sequence length="351" mass="39602">MWNCQWLALAELYLLNLTNNVNVHCLCSRVFICSLQESTNMSGIAPFHSAEDINLTEVSSYHTCSHCGSSQVNASRDCDSNCAISPVSSYTFNRCISKRKRKRINRSPSPVSHKTYLRTGLTGEIEVLKIDSASPLKGGVTFSTPVSAQKPTKVKTTRFELPNEQYAQNKCCPSNNINYNSPDIDLKTPRTPFRTPKSVRRGNWSSDQRILGTPDYLAPELLLKRGHDCAVDWWALGVCFYEFVTGIPPFNDETPQKVFSNILNRNIEWPTGDEALSQNVVLAIEQLLTSDPKKRPTAQEVMKMSIFNNVDWSNLLSIKPPFIPDPYDITDTGYFQARNELLNFDISNFDL</sequence>
<comment type="catalytic activity">
    <reaction evidence="10">
        <text>L-threonyl-[protein] + ATP = O-phospho-L-threonyl-[protein] + ADP + H(+)</text>
        <dbReference type="Rhea" id="RHEA:46608"/>
        <dbReference type="Rhea" id="RHEA-COMP:11060"/>
        <dbReference type="Rhea" id="RHEA-COMP:11605"/>
        <dbReference type="ChEBI" id="CHEBI:15378"/>
        <dbReference type="ChEBI" id="CHEBI:30013"/>
        <dbReference type="ChEBI" id="CHEBI:30616"/>
        <dbReference type="ChEBI" id="CHEBI:61977"/>
        <dbReference type="ChEBI" id="CHEBI:456216"/>
        <dbReference type="EC" id="2.7.11.1"/>
    </reaction>
</comment>
<protein>
    <recommendedName>
        <fullName evidence="3">Serine/threonine-protein kinase greatwall</fullName>
        <ecNumber evidence="2">2.7.11.1</ecNumber>
    </recommendedName>
    <alternativeName>
        <fullName evidence="9">Microtubule-associated serine/threonine-protein kinase-like</fullName>
    </alternativeName>
</protein>
<feature type="domain" description="Protein kinase" evidence="13">
    <location>
        <begin position="1"/>
        <end position="307"/>
    </location>
</feature>
<keyword evidence="4" id="KW-0723">Serine/threonine-protein kinase</keyword>
<keyword evidence="15" id="KW-1185">Reference proteome</keyword>
<evidence type="ECO:0000256" key="10">
    <source>
        <dbReference type="ARBA" id="ARBA00047899"/>
    </source>
</evidence>
<dbReference type="SMART" id="SM00220">
    <property type="entry name" value="S_TKc"/>
    <property type="match status" value="1"/>
</dbReference>
<comment type="catalytic activity">
    <reaction evidence="11">
        <text>L-seryl-[protein] + ATP = O-phospho-L-seryl-[protein] + ADP + H(+)</text>
        <dbReference type="Rhea" id="RHEA:17989"/>
        <dbReference type="Rhea" id="RHEA-COMP:9863"/>
        <dbReference type="Rhea" id="RHEA-COMP:11604"/>
        <dbReference type="ChEBI" id="CHEBI:15378"/>
        <dbReference type="ChEBI" id="CHEBI:29999"/>
        <dbReference type="ChEBI" id="CHEBI:30616"/>
        <dbReference type="ChEBI" id="CHEBI:83421"/>
        <dbReference type="ChEBI" id="CHEBI:456216"/>
        <dbReference type="EC" id="2.7.11.1"/>
    </reaction>
</comment>
<dbReference type="InParanoid" id="A0A1W4WPT1"/>
<keyword evidence="8" id="KW-0067">ATP-binding</keyword>
<dbReference type="GeneID" id="108737538"/>
<evidence type="ECO:0000256" key="1">
    <source>
        <dbReference type="ARBA" id="ARBA00009903"/>
    </source>
</evidence>
<dbReference type="OrthoDB" id="162894at2759"/>
<proteinExistence type="inferred from homology"/>
<evidence type="ECO:0000256" key="11">
    <source>
        <dbReference type="ARBA" id="ARBA00048679"/>
    </source>
</evidence>
<dbReference type="Gene3D" id="1.10.510.10">
    <property type="entry name" value="Transferase(Phosphotransferase) domain 1"/>
    <property type="match status" value="1"/>
</dbReference>
<dbReference type="AlphaFoldDB" id="A0A1W4WPT1"/>
<dbReference type="InterPro" id="IPR011009">
    <property type="entry name" value="Kinase-like_dom_sf"/>
</dbReference>
<dbReference type="GO" id="GO:0005634">
    <property type="term" value="C:nucleus"/>
    <property type="evidence" value="ECO:0007669"/>
    <property type="project" value="TreeGrafter"/>
</dbReference>
<evidence type="ECO:0000256" key="5">
    <source>
        <dbReference type="ARBA" id="ARBA00022679"/>
    </source>
</evidence>
<keyword evidence="5" id="KW-0808">Transferase</keyword>
<dbReference type="PROSITE" id="PS51285">
    <property type="entry name" value="AGC_KINASE_CTER"/>
    <property type="match status" value="1"/>
</dbReference>
<dbReference type="STRING" id="224129.A0A1W4WPT1"/>
<dbReference type="InterPro" id="IPR000719">
    <property type="entry name" value="Prot_kinase_dom"/>
</dbReference>